<keyword evidence="6" id="KW-0677">Repeat</keyword>
<dbReference type="SUPFAM" id="SSF55073">
    <property type="entry name" value="Nucleotide cyclase"/>
    <property type="match status" value="1"/>
</dbReference>
<keyword evidence="4" id="KW-0808">Transferase</keyword>
<evidence type="ECO:0000256" key="7">
    <source>
        <dbReference type="ARBA" id="ARBA00022741"/>
    </source>
</evidence>
<keyword evidence="8 11" id="KW-1133">Transmembrane helix</keyword>
<evidence type="ECO:0000256" key="4">
    <source>
        <dbReference type="ARBA" id="ARBA00022679"/>
    </source>
</evidence>
<dbReference type="Gene3D" id="2.10.70.100">
    <property type="match status" value="1"/>
</dbReference>
<evidence type="ECO:0000256" key="1">
    <source>
        <dbReference type="ARBA" id="ARBA00004429"/>
    </source>
</evidence>
<evidence type="ECO:0000256" key="6">
    <source>
        <dbReference type="ARBA" id="ARBA00022737"/>
    </source>
</evidence>
<dbReference type="InterPro" id="IPR001610">
    <property type="entry name" value="PAC"/>
</dbReference>
<evidence type="ECO:0000256" key="10">
    <source>
        <dbReference type="ARBA" id="ARBA00051114"/>
    </source>
</evidence>
<dbReference type="EMBL" id="CP053073">
    <property type="protein sequence ID" value="QJR14300.1"/>
    <property type="molecule type" value="Genomic_DNA"/>
</dbReference>
<dbReference type="InterPro" id="IPR042240">
    <property type="entry name" value="CHASE_sf"/>
</dbReference>
<dbReference type="Gene3D" id="3.30.450.20">
    <property type="entry name" value="PAS domain"/>
    <property type="match status" value="3"/>
</dbReference>
<dbReference type="NCBIfam" id="TIGR00229">
    <property type="entry name" value="sensory_box"/>
    <property type="match status" value="3"/>
</dbReference>
<dbReference type="SUPFAM" id="SSF141868">
    <property type="entry name" value="EAL domain-like"/>
    <property type="match status" value="1"/>
</dbReference>
<dbReference type="InterPro" id="IPR013656">
    <property type="entry name" value="PAS_4"/>
</dbReference>
<dbReference type="Pfam" id="PF00563">
    <property type="entry name" value="EAL"/>
    <property type="match status" value="1"/>
</dbReference>
<gene>
    <name evidence="17" type="ORF">DSM104440_01094</name>
</gene>
<evidence type="ECO:0000259" key="16">
    <source>
        <dbReference type="PROSITE" id="PS50887"/>
    </source>
</evidence>
<dbReference type="InterPro" id="IPR035965">
    <property type="entry name" value="PAS-like_dom_sf"/>
</dbReference>
<dbReference type="FunFam" id="3.20.20.450:FF:000001">
    <property type="entry name" value="Cyclic di-GMP phosphodiesterase yahA"/>
    <property type="match status" value="1"/>
</dbReference>
<dbReference type="KEGG" id="upl:DSM104440_01094"/>
<feature type="domain" description="PAC" evidence="13">
    <location>
        <begin position="559"/>
        <end position="611"/>
    </location>
</feature>
<dbReference type="SMART" id="SM00086">
    <property type="entry name" value="PAC"/>
    <property type="match status" value="3"/>
</dbReference>
<name>A0A6M4H4C0_9PROT</name>
<dbReference type="GO" id="GO:0016740">
    <property type="term" value="F:transferase activity"/>
    <property type="evidence" value="ECO:0007669"/>
    <property type="project" value="UniProtKB-KW"/>
</dbReference>
<comment type="subcellular location">
    <subcellularLocation>
        <location evidence="1">Cell inner membrane</location>
        <topology evidence="1">Multi-pass membrane protein</topology>
    </subcellularLocation>
</comment>
<dbReference type="GO" id="GO:0007165">
    <property type="term" value="P:signal transduction"/>
    <property type="evidence" value="ECO:0007669"/>
    <property type="project" value="UniProtKB-ARBA"/>
</dbReference>
<keyword evidence="5 11" id="KW-0812">Transmembrane</keyword>
<dbReference type="InterPro" id="IPR001633">
    <property type="entry name" value="EAL_dom"/>
</dbReference>
<dbReference type="Pfam" id="PF08447">
    <property type="entry name" value="PAS_3"/>
    <property type="match status" value="1"/>
</dbReference>
<dbReference type="PROSITE" id="PS50887">
    <property type="entry name" value="GGDEF"/>
    <property type="match status" value="1"/>
</dbReference>
<dbReference type="Gene3D" id="3.20.20.450">
    <property type="entry name" value="EAL domain"/>
    <property type="match status" value="1"/>
</dbReference>
<dbReference type="Pfam" id="PF00990">
    <property type="entry name" value="GGDEF"/>
    <property type="match status" value="1"/>
</dbReference>
<dbReference type="FunFam" id="3.30.70.270:FF:000001">
    <property type="entry name" value="Diguanylate cyclase domain protein"/>
    <property type="match status" value="1"/>
</dbReference>
<dbReference type="GO" id="GO:0005886">
    <property type="term" value="C:plasma membrane"/>
    <property type="evidence" value="ECO:0007669"/>
    <property type="project" value="UniProtKB-SubCell"/>
</dbReference>
<reference evidence="17 18" key="1">
    <citation type="submission" date="2020-04" db="EMBL/GenBank/DDBJ databases">
        <title>Usitatibacter rugosus gen. nov., sp. nov. and Usitatibacter palustris sp. nov., novel members of Usitatibacteraceae fam. nov. within the order Nitrosomonadales isolated from soil.</title>
        <authorList>
            <person name="Huber K.J."/>
            <person name="Neumann-Schaal M."/>
            <person name="Geppert A."/>
            <person name="Luckner M."/>
            <person name="Wanner G."/>
            <person name="Overmann J."/>
        </authorList>
    </citation>
    <scope>NUCLEOTIDE SEQUENCE [LARGE SCALE GENOMIC DNA]</scope>
    <source>
        <strain evidence="17 18">Swamp67</strain>
    </source>
</reference>
<dbReference type="NCBIfam" id="TIGR00254">
    <property type="entry name" value="GGDEF"/>
    <property type="match status" value="1"/>
</dbReference>
<dbReference type="Pfam" id="PF00989">
    <property type="entry name" value="PAS"/>
    <property type="match status" value="1"/>
</dbReference>
<dbReference type="FunCoup" id="A0A6M4H4C0">
    <property type="interactions" value="274"/>
</dbReference>
<evidence type="ECO:0000256" key="8">
    <source>
        <dbReference type="ARBA" id="ARBA00022989"/>
    </source>
</evidence>
<dbReference type="Pfam" id="PF03924">
    <property type="entry name" value="CHASE"/>
    <property type="match status" value="1"/>
</dbReference>
<evidence type="ECO:0000313" key="17">
    <source>
        <dbReference type="EMBL" id="QJR14300.1"/>
    </source>
</evidence>
<feature type="transmembrane region" description="Helical" evidence="11">
    <location>
        <begin position="12"/>
        <end position="29"/>
    </location>
</feature>
<evidence type="ECO:0000256" key="2">
    <source>
        <dbReference type="ARBA" id="ARBA00022475"/>
    </source>
</evidence>
<dbReference type="InterPro" id="IPR013767">
    <property type="entry name" value="PAS_fold"/>
</dbReference>
<dbReference type="InterPro" id="IPR043128">
    <property type="entry name" value="Rev_trsase/Diguanyl_cyclase"/>
</dbReference>
<dbReference type="GO" id="GO:0000166">
    <property type="term" value="F:nucleotide binding"/>
    <property type="evidence" value="ECO:0007669"/>
    <property type="project" value="UniProtKB-KW"/>
</dbReference>
<dbReference type="GO" id="GO:0071732">
    <property type="term" value="P:cellular response to nitric oxide"/>
    <property type="evidence" value="ECO:0007669"/>
    <property type="project" value="UniProtKB-ARBA"/>
</dbReference>
<dbReference type="CDD" id="cd00130">
    <property type="entry name" value="PAS"/>
    <property type="match status" value="3"/>
</dbReference>
<dbReference type="Pfam" id="PF08448">
    <property type="entry name" value="PAS_4"/>
    <property type="match status" value="1"/>
</dbReference>
<dbReference type="PROSITE" id="PS50883">
    <property type="entry name" value="EAL"/>
    <property type="match status" value="1"/>
</dbReference>
<comment type="catalytic activity">
    <reaction evidence="10">
        <text>3',3'-c-di-GMP + H2O = 5'-phosphoguanylyl(3'-&gt;5')guanosine + H(+)</text>
        <dbReference type="Rhea" id="RHEA:24902"/>
        <dbReference type="ChEBI" id="CHEBI:15377"/>
        <dbReference type="ChEBI" id="CHEBI:15378"/>
        <dbReference type="ChEBI" id="CHEBI:58754"/>
        <dbReference type="ChEBI" id="CHEBI:58805"/>
        <dbReference type="EC" id="3.1.4.52"/>
    </reaction>
    <physiologicalReaction direction="left-to-right" evidence="10">
        <dbReference type="Rhea" id="RHEA:24903"/>
    </physiologicalReaction>
</comment>
<dbReference type="CDD" id="cd01949">
    <property type="entry name" value="GGDEF"/>
    <property type="match status" value="1"/>
</dbReference>
<proteinExistence type="predicted"/>
<keyword evidence="3" id="KW-0997">Cell inner membrane</keyword>
<dbReference type="SMART" id="SM00267">
    <property type="entry name" value="GGDEF"/>
    <property type="match status" value="1"/>
</dbReference>
<dbReference type="InterPro" id="IPR029787">
    <property type="entry name" value="Nucleotide_cyclase"/>
</dbReference>
<feature type="domain" description="PAS" evidence="12">
    <location>
        <begin position="360"/>
        <end position="438"/>
    </location>
</feature>
<dbReference type="PROSITE" id="PS50112">
    <property type="entry name" value="PAS"/>
    <property type="match status" value="2"/>
</dbReference>
<dbReference type="GO" id="GO:0006355">
    <property type="term" value="P:regulation of DNA-templated transcription"/>
    <property type="evidence" value="ECO:0007669"/>
    <property type="project" value="InterPro"/>
</dbReference>
<dbReference type="Proteomes" id="UP000503096">
    <property type="component" value="Chromosome"/>
</dbReference>
<keyword evidence="7" id="KW-0547">Nucleotide-binding</keyword>
<evidence type="ECO:0008006" key="19">
    <source>
        <dbReference type="Google" id="ProtNLM"/>
    </source>
</evidence>
<feature type="transmembrane region" description="Helical" evidence="11">
    <location>
        <begin position="317"/>
        <end position="340"/>
    </location>
</feature>
<evidence type="ECO:0000256" key="3">
    <source>
        <dbReference type="ARBA" id="ARBA00022519"/>
    </source>
</evidence>
<dbReference type="InterPro" id="IPR000700">
    <property type="entry name" value="PAS-assoc_C"/>
</dbReference>
<sequence length="1169" mass="129297">MKNYLRPQTVALITLACGVLVSVAAWFFVGRQADREARADFANQAILAANLVERRVQRYVDLLYGMEGLTANRPDLSRREFHRHVSALAAAQRFPGVQAVQFIRRVPAGEREAFVQGVRKDGYPAFTIKPGEMRSEYWVIDYVEPMEGNEAAFGLDLQSREAPRLAMERSRDSAEPVSTGRYRLVQERSDSFGTVLYLPIYDGGTPRTIAERRVRVRAWVNVVLRIDDAFAESVSGPLLAGLRLAVHDLGATHWPTRATAADDTIFYRSHPGAGRPPERSAFTMDLAHDIDLEIAGRHWRLQFNADPAPVNAWLRPLALLTLGAGLIVSLLLFGILRALASTRSEAVELAQRATRDLRAQLSLNKELIEAIPYPVYFKDPKGRYIGCNQSFERGIGITRDRLIGRTAPDLFPGEFAERFDADDQDLLRTGASRTMEARVPHPSHGRPTDVMFSKAVFRNADGSAAGIVGLAIDVTDRKALEAETLRSHHRLRAVIEAAPVAIIARDLDLNIRMWNPAAERLFGWREDEVIGKRVSIVPPHMRTETESHRQKAMRGGIILLEETQRMHRDGTFIDCSMTIAPLYDAAGACDGTMVTIADIRPRKEAERALRESEGRLKLAMEAAHMGLWYWSAVTDDVTYSDGLNPLFGRPIDAPHTDYRALQDMLHPDDRALLVATLRHAVKHGQDFQIDYRTVWPDGTVHWVANRGQVHRGPNGRAISVVGVAMDITERKIAEQRIAHMAHHDALTGLPNRVLLHDRIRQAIAQAHRSSAQLAVLFIDLDRFKTINDSLGHALGDRLLQSVASRILVCLREGDTVSRLGGDEFVIVVPSINGASDASHVAAKILEVLGDPFHLHGNDLHVAASVGISLYPSDGLDAETLMRNADTAMYHAKDSGRGNFQFFTPHMNVAAQQRLMLENALRRAIDNGEFELHYQPIYDLRDRSITGLEALLRWHPPGRDSVPPSDFIPAAEESGLIVPIGEWVLREALKQAKAWQSAGRPLFIAVNVSASQLARSSFVERLRHMLHHTGIDPALVELELTERVIVEGVGESRSTLDQVAALGVGIAIDDFGTGYSGLAYLKRFPIDTVKIDQSFIRDLTVDPDDAAIVTAIVAMAKSLGIDVVAEGVETQEQLEALQRLGCHRAQGFLLGRPMSARDIDKLLGAAAAAA</sequence>
<dbReference type="PANTHER" id="PTHR44757:SF2">
    <property type="entry name" value="BIOFILM ARCHITECTURE MAINTENANCE PROTEIN MBAA"/>
    <property type="match status" value="1"/>
</dbReference>
<dbReference type="GO" id="GO:0071111">
    <property type="term" value="F:cyclic-guanylate-specific phosphodiesterase activity"/>
    <property type="evidence" value="ECO:0007669"/>
    <property type="project" value="UniProtKB-EC"/>
</dbReference>
<dbReference type="PROSITE" id="PS50839">
    <property type="entry name" value="CHASE"/>
    <property type="match status" value="1"/>
</dbReference>
<feature type="domain" description="PAS" evidence="12">
    <location>
        <begin position="487"/>
        <end position="556"/>
    </location>
</feature>
<dbReference type="InterPro" id="IPR035919">
    <property type="entry name" value="EAL_sf"/>
</dbReference>
<dbReference type="SMART" id="SM00052">
    <property type="entry name" value="EAL"/>
    <property type="match status" value="1"/>
</dbReference>
<dbReference type="InterPro" id="IPR013655">
    <property type="entry name" value="PAS_fold_3"/>
</dbReference>
<evidence type="ECO:0000259" key="14">
    <source>
        <dbReference type="PROSITE" id="PS50839"/>
    </source>
</evidence>
<feature type="domain" description="PAC" evidence="13">
    <location>
        <begin position="687"/>
        <end position="739"/>
    </location>
</feature>
<dbReference type="PROSITE" id="PS51257">
    <property type="entry name" value="PROKAR_LIPOPROTEIN"/>
    <property type="match status" value="1"/>
</dbReference>
<feature type="domain" description="CHASE" evidence="14">
    <location>
        <begin position="72"/>
        <end position="235"/>
    </location>
</feature>
<evidence type="ECO:0000259" key="15">
    <source>
        <dbReference type="PROSITE" id="PS50883"/>
    </source>
</evidence>
<dbReference type="Gene3D" id="3.30.450.350">
    <property type="entry name" value="CHASE domain"/>
    <property type="match status" value="1"/>
</dbReference>
<feature type="domain" description="GGDEF" evidence="16">
    <location>
        <begin position="771"/>
        <end position="904"/>
    </location>
</feature>
<dbReference type="PROSITE" id="PS50113">
    <property type="entry name" value="PAC"/>
    <property type="match status" value="3"/>
</dbReference>
<dbReference type="AlphaFoldDB" id="A0A6M4H4C0"/>
<feature type="domain" description="EAL" evidence="15">
    <location>
        <begin position="913"/>
        <end position="1166"/>
    </location>
</feature>
<keyword evidence="9 11" id="KW-0472">Membrane</keyword>
<evidence type="ECO:0000256" key="11">
    <source>
        <dbReference type="SAM" id="Phobius"/>
    </source>
</evidence>
<feature type="domain" description="PAC" evidence="13">
    <location>
        <begin position="433"/>
        <end position="486"/>
    </location>
</feature>
<dbReference type="FunFam" id="2.10.70.100:FF:000001">
    <property type="entry name" value="Sensory transduction histidine kinase"/>
    <property type="match status" value="1"/>
</dbReference>
<dbReference type="RefSeq" id="WP_171161070.1">
    <property type="nucleotide sequence ID" value="NZ_CP053073.1"/>
</dbReference>
<dbReference type="InterPro" id="IPR006189">
    <property type="entry name" value="CHASE_dom"/>
</dbReference>
<dbReference type="SMART" id="SM00091">
    <property type="entry name" value="PAS"/>
    <property type="match status" value="3"/>
</dbReference>
<evidence type="ECO:0000259" key="13">
    <source>
        <dbReference type="PROSITE" id="PS50113"/>
    </source>
</evidence>
<evidence type="ECO:0000256" key="5">
    <source>
        <dbReference type="ARBA" id="ARBA00022692"/>
    </source>
</evidence>
<dbReference type="PANTHER" id="PTHR44757">
    <property type="entry name" value="DIGUANYLATE CYCLASE DGCP"/>
    <property type="match status" value="1"/>
</dbReference>
<dbReference type="InterPro" id="IPR052155">
    <property type="entry name" value="Biofilm_reg_signaling"/>
</dbReference>
<dbReference type="InterPro" id="IPR000014">
    <property type="entry name" value="PAS"/>
</dbReference>
<keyword evidence="2" id="KW-1003">Cell membrane</keyword>
<organism evidence="17 18">
    <name type="scientific">Usitatibacter palustris</name>
    <dbReference type="NCBI Taxonomy" id="2732487"/>
    <lineage>
        <taxon>Bacteria</taxon>
        <taxon>Pseudomonadati</taxon>
        <taxon>Pseudomonadota</taxon>
        <taxon>Betaproteobacteria</taxon>
        <taxon>Nitrosomonadales</taxon>
        <taxon>Usitatibacteraceae</taxon>
        <taxon>Usitatibacter</taxon>
    </lineage>
</organism>
<dbReference type="InterPro" id="IPR000160">
    <property type="entry name" value="GGDEF_dom"/>
</dbReference>
<dbReference type="Gene3D" id="3.30.70.270">
    <property type="match status" value="1"/>
</dbReference>
<dbReference type="CDD" id="cd01948">
    <property type="entry name" value="EAL"/>
    <property type="match status" value="1"/>
</dbReference>
<evidence type="ECO:0000313" key="18">
    <source>
        <dbReference type="Proteomes" id="UP000503096"/>
    </source>
</evidence>
<dbReference type="SUPFAM" id="SSF55785">
    <property type="entry name" value="PYP-like sensor domain (PAS domain)"/>
    <property type="match status" value="3"/>
</dbReference>
<evidence type="ECO:0000259" key="12">
    <source>
        <dbReference type="PROSITE" id="PS50112"/>
    </source>
</evidence>
<dbReference type="InParanoid" id="A0A6M4H4C0"/>
<evidence type="ECO:0000256" key="9">
    <source>
        <dbReference type="ARBA" id="ARBA00023136"/>
    </source>
</evidence>
<accession>A0A6M4H4C0</accession>
<dbReference type="SMART" id="SM01079">
    <property type="entry name" value="CHASE"/>
    <property type="match status" value="1"/>
</dbReference>
<protein>
    <recommendedName>
        <fullName evidence="19">PAS domain S-box-containing protein/diguanylate cyclase (GGDEF) domain-containing protein</fullName>
    </recommendedName>
</protein>
<keyword evidence="18" id="KW-1185">Reference proteome</keyword>